<dbReference type="EMBL" id="FUEG01000026">
    <property type="protein sequence ID" value="SJL14973.1"/>
    <property type="molecule type" value="Genomic_DNA"/>
</dbReference>
<sequence>MSLHRCFDFVEESIRGIKSIWRDRFYSSSYSIMLSVNPVESALSIPPSFHSFRPAHFKLFSPYCDHNGTTPRDHGTC</sequence>
<dbReference type="AlphaFoldDB" id="A0A284S1T4"/>
<dbReference type="Proteomes" id="UP000219338">
    <property type="component" value="Unassembled WGS sequence"/>
</dbReference>
<proteinExistence type="predicted"/>
<accession>A0A284S1T4</accession>
<evidence type="ECO:0000313" key="2">
    <source>
        <dbReference type="Proteomes" id="UP000219338"/>
    </source>
</evidence>
<keyword evidence="2" id="KW-1185">Reference proteome</keyword>
<reference evidence="2" key="1">
    <citation type="journal article" date="2017" name="Nat. Ecol. Evol.">
        <title>Genome expansion and lineage-specific genetic innovations in the forest pathogenic fungi Armillaria.</title>
        <authorList>
            <person name="Sipos G."/>
            <person name="Prasanna A.N."/>
            <person name="Walter M.C."/>
            <person name="O'Connor E."/>
            <person name="Balint B."/>
            <person name="Krizsan K."/>
            <person name="Kiss B."/>
            <person name="Hess J."/>
            <person name="Varga T."/>
            <person name="Slot J."/>
            <person name="Riley R."/>
            <person name="Boka B."/>
            <person name="Rigling D."/>
            <person name="Barry K."/>
            <person name="Lee J."/>
            <person name="Mihaltcheva S."/>
            <person name="LaButti K."/>
            <person name="Lipzen A."/>
            <person name="Waldron R."/>
            <person name="Moloney N.M."/>
            <person name="Sperisen C."/>
            <person name="Kredics L."/>
            <person name="Vagvoelgyi C."/>
            <person name="Patrignani A."/>
            <person name="Fitzpatrick D."/>
            <person name="Nagy I."/>
            <person name="Doyle S."/>
            <person name="Anderson J.B."/>
            <person name="Grigoriev I.V."/>
            <person name="Gueldener U."/>
            <person name="Muensterkoetter M."/>
            <person name="Nagy L.G."/>
        </authorList>
    </citation>
    <scope>NUCLEOTIDE SEQUENCE [LARGE SCALE GENOMIC DNA]</scope>
    <source>
        <strain evidence="2">C18/9</strain>
    </source>
</reference>
<protein>
    <submittedName>
        <fullName evidence="1">Uncharacterized protein</fullName>
    </submittedName>
</protein>
<gene>
    <name evidence="1" type="ORF">ARMOST_18450</name>
</gene>
<organism evidence="1 2">
    <name type="scientific">Armillaria ostoyae</name>
    <name type="common">Armillaria root rot fungus</name>
    <dbReference type="NCBI Taxonomy" id="47428"/>
    <lineage>
        <taxon>Eukaryota</taxon>
        <taxon>Fungi</taxon>
        <taxon>Dikarya</taxon>
        <taxon>Basidiomycota</taxon>
        <taxon>Agaricomycotina</taxon>
        <taxon>Agaricomycetes</taxon>
        <taxon>Agaricomycetidae</taxon>
        <taxon>Agaricales</taxon>
        <taxon>Marasmiineae</taxon>
        <taxon>Physalacriaceae</taxon>
        <taxon>Armillaria</taxon>
    </lineage>
</organism>
<evidence type="ECO:0000313" key="1">
    <source>
        <dbReference type="EMBL" id="SJL14973.1"/>
    </source>
</evidence>
<name>A0A284S1T4_ARMOS</name>